<protein>
    <submittedName>
        <fullName evidence="1">4446_t:CDS:1</fullName>
    </submittedName>
</protein>
<name>A0A9N9ICM5_FUNMO</name>
<organism evidence="1 2">
    <name type="scientific">Funneliformis mosseae</name>
    <name type="common">Endomycorrhizal fungus</name>
    <name type="synonym">Glomus mosseae</name>
    <dbReference type="NCBI Taxonomy" id="27381"/>
    <lineage>
        <taxon>Eukaryota</taxon>
        <taxon>Fungi</taxon>
        <taxon>Fungi incertae sedis</taxon>
        <taxon>Mucoromycota</taxon>
        <taxon>Glomeromycotina</taxon>
        <taxon>Glomeromycetes</taxon>
        <taxon>Glomerales</taxon>
        <taxon>Glomeraceae</taxon>
        <taxon>Funneliformis</taxon>
    </lineage>
</organism>
<dbReference type="Proteomes" id="UP000789375">
    <property type="component" value="Unassembled WGS sequence"/>
</dbReference>
<accession>A0A9N9ICM5</accession>
<dbReference type="EMBL" id="CAJVPP010016993">
    <property type="protein sequence ID" value="CAG8731265.1"/>
    <property type="molecule type" value="Genomic_DNA"/>
</dbReference>
<gene>
    <name evidence="1" type="ORF">FMOSSE_LOCUS15661</name>
</gene>
<sequence length="68" mass="7172">FVIDNRLANNVVGLLNVKLADNNPDDNFTDTSSFISSFLSLSNGAASQDLKPVFLAILLAAGSLGFID</sequence>
<evidence type="ECO:0000313" key="2">
    <source>
        <dbReference type="Proteomes" id="UP000789375"/>
    </source>
</evidence>
<proteinExistence type="predicted"/>
<keyword evidence="2" id="KW-1185">Reference proteome</keyword>
<evidence type="ECO:0000313" key="1">
    <source>
        <dbReference type="EMBL" id="CAG8731265.1"/>
    </source>
</evidence>
<comment type="caution">
    <text evidence="1">The sequence shown here is derived from an EMBL/GenBank/DDBJ whole genome shotgun (WGS) entry which is preliminary data.</text>
</comment>
<feature type="non-terminal residue" evidence="1">
    <location>
        <position position="1"/>
    </location>
</feature>
<dbReference type="AlphaFoldDB" id="A0A9N9ICM5"/>
<reference evidence="1" key="1">
    <citation type="submission" date="2021-06" db="EMBL/GenBank/DDBJ databases">
        <authorList>
            <person name="Kallberg Y."/>
            <person name="Tangrot J."/>
            <person name="Rosling A."/>
        </authorList>
    </citation>
    <scope>NUCLEOTIDE SEQUENCE</scope>
    <source>
        <strain evidence="1">87-6 pot B 2015</strain>
    </source>
</reference>